<accession>A0A3D0KB44</accession>
<sequence length="133" mass="15400">MTEYCPFRKGTLLILSGPVNHLHIIMNDPVYYPERDYYGVLLVNISSVRPGRRYDRTCLIEAGEHPFIRHQSYVVYGDAVVKSADDISQFVSTGEFSARDPVDEINYQRVLEGFDHSPKVAPKIKRFIRNYMK</sequence>
<evidence type="ECO:0000313" key="1">
    <source>
        <dbReference type="EMBL" id="HCA00733.1"/>
    </source>
</evidence>
<organism evidence="1">
    <name type="scientific">Halomonas campaniensis</name>
    <dbReference type="NCBI Taxonomy" id="213554"/>
    <lineage>
        <taxon>Bacteria</taxon>
        <taxon>Pseudomonadati</taxon>
        <taxon>Pseudomonadota</taxon>
        <taxon>Gammaproteobacteria</taxon>
        <taxon>Oceanospirillales</taxon>
        <taxon>Halomonadaceae</taxon>
        <taxon>Halomonas</taxon>
    </lineage>
</organism>
<dbReference type="AlphaFoldDB" id="A0A3D0KB44"/>
<name>A0A3D0KB44_9GAMM</name>
<proteinExistence type="predicted"/>
<protein>
    <submittedName>
        <fullName evidence="1">Uncharacterized protein</fullName>
    </submittedName>
</protein>
<gene>
    <name evidence="1" type="ORF">DEO68_00795</name>
</gene>
<comment type="caution">
    <text evidence="1">The sequence shown here is derived from an EMBL/GenBank/DDBJ whole genome shotgun (WGS) entry which is preliminary data.</text>
</comment>
<reference evidence="1" key="1">
    <citation type="journal article" date="2018" name="Nat. Biotechnol.">
        <title>A standardized bacterial taxonomy based on genome phylogeny substantially revises the tree of life.</title>
        <authorList>
            <person name="Parks D.H."/>
            <person name="Chuvochina M."/>
            <person name="Waite D.W."/>
            <person name="Rinke C."/>
            <person name="Skarshewski A."/>
            <person name="Chaumeil P.A."/>
            <person name="Hugenholtz P."/>
        </authorList>
    </citation>
    <scope>NUCLEOTIDE SEQUENCE [LARGE SCALE GENOMIC DNA]</scope>
    <source>
        <strain evidence="1">UBA11284</strain>
    </source>
</reference>
<dbReference type="EMBL" id="DOTR01000007">
    <property type="protein sequence ID" value="HCA00733.1"/>
    <property type="molecule type" value="Genomic_DNA"/>
</dbReference>